<proteinExistence type="predicted"/>
<organism evidence="1 2">
    <name type="scientific">Rhizophagus irregularis</name>
    <dbReference type="NCBI Taxonomy" id="588596"/>
    <lineage>
        <taxon>Eukaryota</taxon>
        <taxon>Fungi</taxon>
        <taxon>Fungi incertae sedis</taxon>
        <taxon>Mucoromycota</taxon>
        <taxon>Glomeromycotina</taxon>
        <taxon>Glomeromycetes</taxon>
        <taxon>Glomerales</taxon>
        <taxon>Glomeraceae</taxon>
        <taxon>Rhizophagus</taxon>
    </lineage>
</organism>
<evidence type="ECO:0008006" key="3">
    <source>
        <dbReference type="Google" id="ProtNLM"/>
    </source>
</evidence>
<dbReference type="InterPro" id="IPR032675">
    <property type="entry name" value="LRR_dom_sf"/>
</dbReference>
<name>A0A2I1GND8_9GLOM</name>
<evidence type="ECO:0000313" key="1">
    <source>
        <dbReference type="EMBL" id="PKY48135.1"/>
    </source>
</evidence>
<sequence>MSLNKDVLFLIFKELNKKSLYLCLFVNRIWCNTAVPILWRKPNPFNKSIDVLFNILLLSLSEESRNTLKNHGINLIKETYKRPLFNYINFWKCLDLSFIERMIFQIEKSKRSIVRNEILKLFINDNTNFIGLSISQNLDYQLHHISGFECCFSKLQSFYCSSSIDQNILEKLAKTCKSIKKIKYDIHDPIDYHGIIKLIEVQNNLNDIRLSCSDLSYFEFLEKSLYFINLLKLEIRFNETNLNRSIRKKFKYLGNLSLSFPNLKILKVRNVPLRIMKNVIEGTKGQLSEITLDSCNEEYIRIIYQNCPYLKYLKLPYLPFYIRTPITEFENLLINCQYLNGLVISGVDNHDKLFEIITRSSPITLFKFDFFSFRKINLKNIKLFFDNLKDRKPILLKINNANYLENTEEKQQFEYLVQEYKAKGIIKRYFIGLDVNSKDFEWFD</sequence>
<dbReference type="EMBL" id="LLXI01000607">
    <property type="protein sequence ID" value="PKY48135.1"/>
    <property type="molecule type" value="Genomic_DNA"/>
</dbReference>
<dbReference type="Gene3D" id="3.80.10.10">
    <property type="entry name" value="Ribonuclease Inhibitor"/>
    <property type="match status" value="1"/>
</dbReference>
<evidence type="ECO:0000313" key="2">
    <source>
        <dbReference type="Proteomes" id="UP000234323"/>
    </source>
</evidence>
<accession>A0A2I1GND8</accession>
<protein>
    <recommendedName>
        <fullName evidence="3">F-box domain-containing protein</fullName>
    </recommendedName>
</protein>
<dbReference type="AlphaFoldDB" id="A0A2I1GND8"/>
<dbReference type="Proteomes" id="UP000234323">
    <property type="component" value="Unassembled WGS sequence"/>
</dbReference>
<comment type="caution">
    <text evidence="1">The sequence shown here is derived from an EMBL/GenBank/DDBJ whole genome shotgun (WGS) entry which is preliminary data.</text>
</comment>
<dbReference type="VEuPathDB" id="FungiDB:RhiirA1_466060"/>
<gene>
    <name evidence="1" type="ORF">RhiirA4_463626</name>
</gene>
<dbReference type="VEuPathDB" id="FungiDB:RhiirFUN_011225"/>
<reference evidence="1 2" key="1">
    <citation type="submission" date="2015-10" db="EMBL/GenBank/DDBJ databases">
        <title>Genome analyses suggest a sexual origin of heterokaryosis in a supposedly ancient asexual fungus.</title>
        <authorList>
            <person name="Ropars J."/>
            <person name="Sedzielewska K."/>
            <person name="Noel J."/>
            <person name="Charron P."/>
            <person name="Farinelli L."/>
            <person name="Marton T."/>
            <person name="Kruger M."/>
            <person name="Pelin A."/>
            <person name="Brachmann A."/>
            <person name="Corradi N."/>
        </authorList>
    </citation>
    <scope>NUCLEOTIDE SEQUENCE [LARGE SCALE GENOMIC DNA]</scope>
    <source>
        <strain evidence="1 2">A4</strain>
    </source>
</reference>
<keyword evidence="2" id="KW-1185">Reference proteome</keyword>